<accession>A0A6J5NIL6</accession>
<evidence type="ECO:0000313" key="1">
    <source>
        <dbReference type="EMBL" id="CAB4158813.1"/>
    </source>
</evidence>
<protein>
    <submittedName>
        <fullName evidence="1">Uncharacterized protein</fullName>
    </submittedName>
</protein>
<reference evidence="1" key="1">
    <citation type="submission" date="2020-04" db="EMBL/GenBank/DDBJ databases">
        <authorList>
            <person name="Chiriac C."/>
            <person name="Salcher M."/>
            <person name="Ghai R."/>
            <person name="Kavagutti S V."/>
        </authorList>
    </citation>
    <scope>NUCLEOTIDE SEQUENCE</scope>
</reference>
<sequence length="85" mass="9717">MATTEGERVMGKLQFMNQDGEWESFPTEDEIHRSKEVIAILEEFTFTTRCCLCNDSIPYKDIKVNLTNKSWSCAKCHAVNGLTKP</sequence>
<organism evidence="1">
    <name type="scientific">uncultured Caudovirales phage</name>
    <dbReference type="NCBI Taxonomy" id="2100421"/>
    <lineage>
        <taxon>Viruses</taxon>
        <taxon>Duplodnaviria</taxon>
        <taxon>Heunggongvirae</taxon>
        <taxon>Uroviricota</taxon>
        <taxon>Caudoviricetes</taxon>
        <taxon>Peduoviridae</taxon>
        <taxon>Maltschvirus</taxon>
        <taxon>Maltschvirus maltsch</taxon>
    </lineage>
</organism>
<name>A0A6J5NIL6_9CAUD</name>
<proteinExistence type="predicted"/>
<gene>
    <name evidence="1" type="ORF">UFOVP710_25</name>
</gene>
<dbReference type="EMBL" id="LR796672">
    <property type="protein sequence ID" value="CAB4158813.1"/>
    <property type="molecule type" value="Genomic_DNA"/>
</dbReference>